<name>A0AC35UFH8_9BILA</name>
<evidence type="ECO:0000313" key="1">
    <source>
        <dbReference type="Proteomes" id="UP000095286"/>
    </source>
</evidence>
<dbReference type="Proteomes" id="UP000095286">
    <property type="component" value="Unplaced"/>
</dbReference>
<protein>
    <submittedName>
        <fullName evidence="2">Protein kinase domain-containing protein</fullName>
    </submittedName>
</protein>
<reference evidence="2" key="1">
    <citation type="submission" date="2016-11" db="UniProtKB">
        <authorList>
            <consortium name="WormBaseParasite"/>
        </authorList>
    </citation>
    <scope>IDENTIFICATION</scope>
    <source>
        <strain evidence="2">KR3021</strain>
    </source>
</reference>
<sequence>MAPTPESSIIDANNNQTDLITCESEASIDMRNILASHQVIVENRILGCGCFSKVKYGFYKKTQTAVAIKQIDYRAKTDFVNRFLPRELKIVRLLDHPTIIKCYDIIKTPEYVCLVEEFAQNGDLLHKIKAEKCISDMESKFMFRQMMEGLKYLEELNIVHRDLKCENIFLDKCGNLKIGDFGFARHLPQGVTSNTFCGSRAYVALEILRATMYTGHAVDIWSAGVILYIMLTGCMPFNERKPKEMVLLQMKRRISYPRNSTVSSAARELIYEMLHPDPSLRITNHQIITSAWLKDTKFEVRQPAEGKSERSSKSLTEEIGEE</sequence>
<proteinExistence type="predicted"/>
<evidence type="ECO:0000313" key="2">
    <source>
        <dbReference type="WBParaSite" id="RSKR_0001088600.1"/>
    </source>
</evidence>
<accession>A0AC35UFH8</accession>
<dbReference type="WBParaSite" id="RSKR_0001088600.1">
    <property type="protein sequence ID" value="RSKR_0001088600.1"/>
    <property type="gene ID" value="RSKR_0001088600"/>
</dbReference>
<organism evidence="1 2">
    <name type="scientific">Rhabditophanes sp. KR3021</name>
    <dbReference type="NCBI Taxonomy" id="114890"/>
    <lineage>
        <taxon>Eukaryota</taxon>
        <taxon>Metazoa</taxon>
        <taxon>Ecdysozoa</taxon>
        <taxon>Nematoda</taxon>
        <taxon>Chromadorea</taxon>
        <taxon>Rhabditida</taxon>
        <taxon>Tylenchina</taxon>
        <taxon>Panagrolaimomorpha</taxon>
        <taxon>Strongyloidoidea</taxon>
        <taxon>Alloionematidae</taxon>
        <taxon>Rhabditophanes</taxon>
    </lineage>
</organism>